<dbReference type="InterPro" id="IPR021109">
    <property type="entry name" value="Peptidase_aspartic_dom_sf"/>
</dbReference>
<dbReference type="RefSeq" id="XP_015075432.1">
    <property type="nucleotide sequence ID" value="XM_015219946.1"/>
</dbReference>
<evidence type="ECO:0000256" key="1">
    <source>
        <dbReference type="SAM" id="MobiDB-lite"/>
    </source>
</evidence>
<sequence>MARKIYEGYCNKEKGSDLKDDGIFQDCSAIATRSLVQKKEDPSAFTNQCIIGLLHFSNALCDIGARINLMSLSIYKKLGLGDPKLNLMRLLIADITVKRSIGFVYDVLRVVHDRLPHSKNFYPRPSFPDIQFEENNMHPQSVADAKQFLKDAEVSLKAKEIATSDSEDEENNSSDQSAPSSPNCIEDGANCNCIVEGLIPTKYL</sequence>
<keyword evidence="2" id="KW-1185">Reference proteome</keyword>
<evidence type="ECO:0000313" key="2">
    <source>
        <dbReference type="Proteomes" id="UP000694930"/>
    </source>
</evidence>
<dbReference type="PANTHER" id="PTHR33067:SF9">
    <property type="entry name" value="RNA-DIRECTED DNA POLYMERASE"/>
    <property type="match status" value="1"/>
</dbReference>
<reference evidence="3" key="2">
    <citation type="submission" date="2025-08" db="UniProtKB">
        <authorList>
            <consortium name="RefSeq"/>
        </authorList>
    </citation>
    <scope>IDENTIFICATION</scope>
</reference>
<dbReference type="Proteomes" id="UP000694930">
    <property type="component" value="Chromosome 5"/>
</dbReference>
<organism evidence="2 3">
    <name type="scientific">Solanum pennellii</name>
    <name type="common">Tomato</name>
    <name type="synonym">Lycopersicon pennellii</name>
    <dbReference type="NCBI Taxonomy" id="28526"/>
    <lineage>
        <taxon>Eukaryota</taxon>
        <taxon>Viridiplantae</taxon>
        <taxon>Streptophyta</taxon>
        <taxon>Embryophyta</taxon>
        <taxon>Tracheophyta</taxon>
        <taxon>Spermatophyta</taxon>
        <taxon>Magnoliopsida</taxon>
        <taxon>eudicotyledons</taxon>
        <taxon>Gunneridae</taxon>
        <taxon>Pentapetalae</taxon>
        <taxon>asterids</taxon>
        <taxon>lamiids</taxon>
        <taxon>Solanales</taxon>
        <taxon>Solanaceae</taxon>
        <taxon>Solanoideae</taxon>
        <taxon>Solaneae</taxon>
        <taxon>Solanum</taxon>
        <taxon>Solanum subgen. Lycopersicon</taxon>
    </lineage>
</organism>
<dbReference type="Gene3D" id="2.40.70.10">
    <property type="entry name" value="Acid Proteases"/>
    <property type="match status" value="1"/>
</dbReference>
<proteinExistence type="predicted"/>
<protein>
    <submittedName>
        <fullName evidence="3">Uncharacterized protein LOC107019448</fullName>
    </submittedName>
</protein>
<reference evidence="2" key="1">
    <citation type="journal article" date="2014" name="Nat. Genet.">
        <title>The genome of the stress-tolerant wild tomato species Solanum pennellii.</title>
        <authorList>
            <person name="Bolger A."/>
            <person name="Scossa F."/>
            <person name="Bolger M.E."/>
            <person name="Lanz C."/>
            <person name="Maumus F."/>
            <person name="Tohge T."/>
            <person name="Quesneville H."/>
            <person name="Alseekh S."/>
            <person name="Sorensen I."/>
            <person name="Lichtenstein G."/>
            <person name="Fich E.A."/>
            <person name="Conte M."/>
            <person name="Keller H."/>
            <person name="Schneeberger K."/>
            <person name="Schwacke R."/>
            <person name="Ofner I."/>
            <person name="Vrebalov J."/>
            <person name="Xu Y."/>
            <person name="Osorio S."/>
            <person name="Aflitos S.A."/>
            <person name="Schijlen E."/>
            <person name="Jimenez-Gomez J.M."/>
            <person name="Ryngajllo M."/>
            <person name="Kimura S."/>
            <person name="Kumar R."/>
            <person name="Koenig D."/>
            <person name="Headland L.R."/>
            <person name="Maloof J.N."/>
            <person name="Sinha N."/>
            <person name="van Ham R.C."/>
            <person name="Lankhorst R.K."/>
            <person name="Mao L."/>
            <person name="Vogel A."/>
            <person name="Arsova B."/>
            <person name="Panstruga R."/>
            <person name="Fei Z."/>
            <person name="Rose J.K."/>
            <person name="Zamir D."/>
            <person name="Carrari F."/>
            <person name="Giovannoni J.J."/>
            <person name="Weigel D."/>
            <person name="Usadel B."/>
            <person name="Fernie A.R."/>
        </authorList>
    </citation>
    <scope>NUCLEOTIDE SEQUENCE [LARGE SCALE GENOMIC DNA]</scope>
    <source>
        <strain evidence="2">cv. LA0716</strain>
    </source>
</reference>
<evidence type="ECO:0000313" key="3">
    <source>
        <dbReference type="RefSeq" id="XP_015075432.1"/>
    </source>
</evidence>
<feature type="region of interest" description="Disordered" evidence="1">
    <location>
        <begin position="161"/>
        <end position="183"/>
    </location>
</feature>
<name>A0ABM1GST8_SOLPN</name>
<dbReference type="PANTHER" id="PTHR33067">
    <property type="entry name" value="RNA-DIRECTED DNA POLYMERASE-RELATED"/>
    <property type="match status" value="1"/>
</dbReference>
<dbReference type="GeneID" id="107019448"/>
<accession>A0ABM1GST8</accession>
<gene>
    <name evidence="3" type="primary">LOC107019448</name>
</gene>